<feature type="region of interest" description="Disordered" evidence="1">
    <location>
        <begin position="1"/>
        <end position="67"/>
    </location>
</feature>
<evidence type="ECO:0000313" key="2">
    <source>
        <dbReference type="EMBL" id="MBB5933353.1"/>
    </source>
</evidence>
<keyword evidence="3" id="KW-1185">Reference proteome</keyword>
<dbReference type="EMBL" id="JACHJL010000001">
    <property type="protein sequence ID" value="MBB5933353.1"/>
    <property type="molecule type" value="Genomic_DNA"/>
</dbReference>
<dbReference type="Proteomes" id="UP000588098">
    <property type="component" value="Unassembled WGS sequence"/>
</dbReference>
<evidence type="ECO:0000313" key="3">
    <source>
        <dbReference type="Proteomes" id="UP000588098"/>
    </source>
</evidence>
<sequence length="67" mass="6653">MPHMATSDGRVAGKGTVASSARDTARDRGAGADASGAAFAGAAPRRKYARHQEAAPHGASDGAFSRG</sequence>
<name>A0A7W9Q498_9ACTN</name>
<proteinExistence type="predicted"/>
<protein>
    <submittedName>
        <fullName evidence="2">Uncharacterized protein</fullName>
    </submittedName>
</protein>
<gene>
    <name evidence="2" type="ORF">FHS42_000371</name>
</gene>
<comment type="caution">
    <text evidence="2">The sequence shown here is derived from an EMBL/GenBank/DDBJ whole genome shotgun (WGS) entry which is preliminary data.</text>
</comment>
<feature type="compositionally biased region" description="Low complexity" evidence="1">
    <location>
        <begin position="31"/>
        <end position="43"/>
    </location>
</feature>
<accession>A0A7W9Q498</accession>
<dbReference type="AlphaFoldDB" id="A0A7W9Q498"/>
<evidence type="ECO:0000256" key="1">
    <source>
        <dbReference type="SAM" id="MobiDB-lite"/>
    </source>
</evidence>
<organism evidence="2 3">
    <name type="scientific">Streptomyces zagrosensis</name>
    <dbReference type="NCBI Taxonomy" id="1042984"/>
    <lineage>
        <taxon>Bacteria</taxon>
        <taxon>Bacillati</taxon>
        <taxon>Actinomycetota</taxon>
        <taxon>Actinomycetes</taxon>
        <taxon>Kitasatosporales</taxon>
        <taxon>Streptomycetaceae</taxon>
        <taxon>Streptomyces</taxon>
    </lineage>
</organism>
<reference evidence="2 3" key="1">
    <citation type="submission" date="2020-08" db="EMBL/GenBank/DDBJ databases">
        <title>Genomic Encyclopedia of Type Strains, Phase III (KMG-III): the genomes of soil and plant-associated and newly described type strains.</title>
        <authorList>
            <person name="Whitman W."/>
        </authorList>
    </citation>
    <scope>NUCLEOTIDE SEQUENCE [LARGE SCALE GENOMIC DNA]</scope>
    <source>
        <strain evidence="2 3">CECT 8305</strain>
    </source>
</reference>